<dbReference type="OrthoDB" id="704518at2"/>
<sequence length="192" mass="22639">MKKIFLILFCFSVNLLLSQETEEFSILKNTKNWKKEIIKFPIDWAPDLKVSGFEELRFSPNWADAKSDEFWSLVIAWKIDATAIITIKEAEHNLKSYFDGLMKPNHWAKEFPNPKVKFKKDKNSPNNFTGEMTFFDGFHTGKVITVHIKGEQFFCKKQQKNVTVFRLSPKNSKHKIWKTLQEIELNKVFCEK</sequence>
<dbReference type="RefSeq" id="WP_140422717.1">
    <property type="nucleotide sequence ID" value="NZ_CP061813.1"/>
</dbReference>
<keyword evidence="2" id="KW-1185">Reference proteome</keyword>
<dbReference type="AlphaFoldDB" id="A0A7L8ACZ7"/>
<accession>A0A7L8ACZ7</accession>
<gene>
    <name evidence="1" type="ORF">H9I45_10950</name>
</gene>
<dbReference type="Proteomes" id="UP000516764">
    <property type="component" value="Chromosome"/>
</dbReference>
<dbReference type="EMBL" id="CP061813">
    <property type="protein sequence ID" value="QOD59866.1"/>
    <property type="molecule type" value="Genomic_DNA"/>
</dbReference>
<proteinExistence type="predicted"/>
<evidence type="ECO:0000313" key="1">
    <source>
        <dbReference type="EMBL" id="QOD59866.1"/>
    </source>
</evidence>
<protein>
    <submittedName>
        <fullName evidence="1">Uncharacterized protein</fullName>
    </submittedName>
</protein>
<evidence type="ECO:0000313" key="2">
    <source>
        <dbReference type="Proteomes" id="UP000516764"/>
    </source>
</evidence>
<reference evidence="1 2" key="1">
    <citation type="journal article" date="2016" name="Int. J. Syst. Evol. Microbiol.">
        <title>Polaribacter haliotis sp. nov., isolated from the gut of abalone Haliotis discus hannai.</title>
        <authorList>
            <person name="Kim Y.O."/>
            <person name="Park I.S."/>
            <person name="Park S."/>
            <person name="Nam B.H."/>
            <person name="Park J.M."/>
            <person name="Kim D.G."/>
            <person name="Yoon J.H."/>
        </authorList>
    </citation>
    <scope>NUCLEOTIDE SEQUENCE [LARGE SCALE GENOMIC DNA]</scope>
    <source>
        <strain evidence="1 2">KCTC 52418</strain>
    </source>
</reference>
<organism evidence="1 2">
    <name type="scientific">Polaribacter haliotis</name>
    <dbReference type="NCBI Taxonomy" id="1888915"/>
    <lineage>
        <taxon>Bacteria</taxon>
        <taxon>Pseudomonadati</taxon>
        <taxon>Bacteroidota</taxon>
        <taxon>Flavobacteriia</taxon>
        <taxon>Flavobacteriales</taxon>
        <taxon>Flavobacteriaceae</taxon>
    </lineage>
</organism>
<dbReference type="KEGG" id="phal:H9I45_10950"/>
<name>A0A7L8ACZ7_9FLAO</name>